<evidence type="ECO:0000256" key="2">
    <source>
        <dbReference type="SAM" id="Phobius"/>
    </source>
</evidence>
<protein>
    <submittedName>
        <fullName evidence="3">Uncharacterized protein</fullName>
    </submittedName>
</protein>
<keyword evidence="2" id="KW-1133">Transmembrane helix</keyword>
<keyword evidence="2" id="KW-0472">Membrane</keyword>
<feature type="coiled-coil region" evidence="1">
    <location>
        <begin position="47"/>
        <end position="103"/>
    </location>
</feature>
<proteinExistence type="predicted"/>
<evidence type="ECO:0000313" key="3">
    <source>
        <dbReference type="EMBL" id="MDA5399415.1"/>
    </source>
</evidence>
<dbReference type="RefSeq" id="WP_267990852.1">
    <property type="nucleotide sequence ID" value="NZ_JAPJZI010000001.1"/>
</dbReference>
<reference evidence="3" key="1">
    <citation type="submission" date="2022-11" db="EMBL/GenBank/DDBJ databases">
        <title>Draft genome sequence of Hoeflea poritis E7-10 and Hoeflea prorocentri PM5-8, separated from scleractinian coral Porites lutea and marine dinoflagellate.</title>
        <authorList>
            <person name="Zhang G."/>
            <person name="Wei Q."/>
            <person name="Cai L."/>
        </authorList>
    </citation>
    <scope>NUCLEOTIDE SEQUENCE</scope>
    <source>
        <strain evidence="3">PM5-8</strain>
    </source>
</reference>
<dbReference type="AlphaFoldDB" id="A0A9X3ZID6"/>
<keyword evidence="4" id="KW-1185">Reference proteome</keyword>
<accession>A0A9X3ZID6</accession>
<keyword evidence="1" id="KW-0175">Coiled coil</keyword>
<dbReference type="Proteomes" id="UP001151234">
    <property type="component" value="Unassembled WGS sequence"/>
</dbReference>
<evidence type="ECO:0000256" key="1">
    <source>
        <dbReference type="SAM" id="Coils"/>
    </source>
</evidence>
<evidence type="ECO:0000313" key="4">
    <source>
        <dbReference type="Proteomes" id="UP001151234"/>
    </source>
</evidence>
<name>A0A9X3ZID6_9HYPH</name>
<comment type="caution">
    <text evidence="3">The sequence shown here is derived from an EMBL/GenBank/DDBJ whole genome shotgun (WGS) entry which is preliminary data.</text>
</comment>
<feature type="transmembrane region" description="Helical" evidence="2">
    <location>
        <begin position="24"/>
        <end position="41"/>
    </location>
</feature>
<gene>
    <name evidence="3" type="ORF">OQ273_12605</name>
</gene>
<organism evidence="3 4">
    <name type="scientific">Hoeflea prorocentri</name>
    <dbReference type="NCBI Taxonomy" id="1922333"/>
    <lineage>
        <taxon>Bacteria</taxon>
        <taxon>Pseudomonadati</taxon>
        <taxon>Pseudomonadota</taxon>
        <taxon>Alphaproteobacteria</taxon>
        <taxon>Hyphomicrobiales</taxon>
        <taxon>Rhizobiaceae</taxon>
        <taxon>Hoeflea</taxon>
    </lineage>
</organism>
<keyword evidence="2" id="KW-0812">Transmembrane</keyword>
<dbReference type="EMBL" id="JAPJZI010000001">
    <property type="protein sequence ID" value="MDA5399415.1"/>
    <property type="molecule type" value="Genomic_DNA"/>
</dbReference>
<sequence>MRNASFTQQNPTEAPARLFNQINFLWAAIVVVALSAVILHLQSRAQVIKLQEEVSSLNSALDAATQQTAQLQEAVASTEARTIEQLAETADELRNEIVRTASAKLDHSIGEALSELHTYGNAQYVFHMVANDRRSCVKGGVFIGELSDGSLQEAAFNAGEMVAIEPSHTDIRGIPFYRAKISASLIETRGDAAAFRHGTMRIACN</sequence>